<dbReference type="InterPro" id="IPR036047">
    <property type="entry name" value="F-box-like_dom_sf"/>
</dbReference>
<dbReference type="InParanoid" id="D3BSF8"/>
<evidence type="ECO:0008006" key="3">
    <source>
        <dbReference type="Google" id="ProtNLM"/>
    </source>
</evidence>
<dbReference type="Gene3D" id="1.20.1280.50">
    <property type="match status" value="1"/>
</dbReference>
<dbReference type="InterPro" id="IPR008615">
    <property type="entry name" value="FNIP"/>
</dbReference>
<organism evidence="1 2">
    <name type="scientific">Heterostelium pallidum (strain ATCC 26659 / Pp 5 / PN500)</name>
    <name type="common">Cellular slime mold</name>
    <name type="synonym">Polysphondylium pallidum</name>
    <dbReference type="NCBI Taxonomy" id="670386"/>
    <lineage>
        <taxon>Eukaryota</taxon>
        <taxon>Amoebozoa</taxon>
        <taxon>Evosea</taxon>
        <taxon>Eumycetozoa</taxon>
        <taxon>Dictyostelia</taxon>
        <taxon>Acytosteliales</taxon>
        <taxon>Acytosteliaceae</taxon>
        <taxon>Heterostelium</taxon>
    </lineage>
</organism>
<dbReference type="Pfam" id="PF05725">
    <property type="entry name" value="FNIP"/>
    <property type="match status" value="2"/>
</dbReference>
<dbReference type="PANTHER" id="PTHR32134">
    <property type="entry name" value="FNIP REPEAT-CONTAINING PROTEIN"/>
    <property type="match status" value="1"/>
</dbReference>
<reference evidence="1 2" key="1">
    <citation type="journal article" date="2011" name="Genome Res.">
        <title>Phylogeny-wide analysis of social amoeba genomes highlights ancient origins for complex intercellular communication.</title>
        <authorList>
            <person name="Heidel A.J."/>
            <person name="Lawal H.M."/>
            <person name="Felder M."/>
            <person name="Schilde C."/>
            <person name="Helps N.R."/>
            <person name="Tunggal B."/>
            <person name="Rivero F."/>
            <person name="John U."/>
            <person name="Schleicher M."/>
            <person name="Eichinger L."/>
            <person name="Platzer M."/>
            <person name="Noegel A.A."/>
            <person name="Schaap P."/>
            <person name="Gloeckner G."/>
        </authorList>
    </citation>
    <scope>NUCLEOTIDE SEQUENCE [LARGE SCALE GENOMIC DNA]</scope>
    <source>
        <strain evidence="2">ATCC 26659 / Pp 5 / PN500</strain>
    </source>
</reference>
<dbReference type="SUPFAM" id="SSF81383">
    <property type="entry name" value="F-box domain"/>
    <property type="match status" value="1"/>
</dbReference>
<sequence>MNNKTDKIVNLSHLILNKIISNLKDIVDRICFSLVCKRWYNDRDKYLIFNTDSIPIFPLNTTDINQYHKHFKLPSYNNIFIKSIQSKTDCRLFIGYTKKDYNIDDVRNLKSIPDNVSNIYISPKSFLEEEQEYLYKLISESQSVTKLDGCKTLKYGLSNSVKSVELKNFNEPLLKGSFPNSLKVLNFNNTIEKAVRPGVLPDGLHTLTLDNYQIEIPQGALPEGLQNLSLIKYRQTIRPGVLPDGLRVISFFKYQHEILPGVLPVGLLDCIFSSYDFEIKQGVLPVGLLELFVEGRYYYQYEIQPGVLPLSLERLYLYSYIPPPEPVALQPNLEDLQYSAESCLPISWLQAISSLSKLQSLTVDFHDEVGRDTTIFNVNYLPRTIKSFYCNIRTKLRGTMPTSLKRVNLDDCQFNINEIFPETLQYHFELFQYEYNSILTIASNIRIDELIICGESRESTITLPSGVGKITLFFNWLNSNENIIDFVGDGSADQSCSLRELRLPTFKDGPPKIVKLPNTIEYMDIGKNEINNILHLIPSTLRTLVLENRSDINITIGSSIKSINKIICNITKTIRKLDKEYYIMNDLSAKLIAKIFHHSKLEQILNNVQ</sequence>
<evidence type="ECO:0000313" key="1">
    <source>
        <dbReference type="EMBL" id="EFA75664.1"/>
    </source>
</evidence>
<dbReference type="RefSeq" id="XP_020427798.1">
    <property type="nucleotide sequence ID" value="XM_020581687.1"/>
</dbReference>
<accession>D3BSF8</accession>
<dbReference type="EMBL" id="ADBJ01000052">
    <property type="protein sequence ID" value="EFA75664.1"/>
    <property type="molecule type" value="Genomic_DNA"/>
</dbReference>
<dbReference type="GeneID" id="31366394"/>
<gene>
    <name evidence="1" type="ORF">PPL_10925</name>
</gene>
<keyword evidence="2" id="KW-1185">Reference proteome</keyword>
<dbReference type="SUPFAM" id="SSF52058">
    <property type="entry name" value="L domain-like"/>
    <property type="match status" value="1"/>
</dbReference>
<comment type="caution">
    <text evidence="1">The sequence shown here is derived from an EMBL/GenBank/DDBJ whole genome shotgun (WGS) entry which is preliminary data.</text>
</comment>
<protein>
    <recommendedName>
        <fullName evidence="3">COI1 F-box domain-containing protein</fullName>
    </recommendedName>
</protein>
<dbReference type="AlphaFoldDB" id="D3BSF8"/>
<evidence type="ECO:0000313" key="2">
    <source>
        <dbReference type="Proteomes" id="UP000001396"/>
    </source>
</evidence>
<dbReference type="FunCoup" id="D3BSF8">
    <property type="interactions" value="38"/>
</dbReference>
<dbReference type="Proteomes" id="UP000001396">
    <property type="component" value="Unassembled WGS sequence"/>
</dbReference>
<dbReference type="InterPro" id="IPR051251">
    <property type="entry name" value="STK_FNIP-Repeat"/>
</dbReference>
<name>D3BSF8_HETP5</name>
<proteinExistence type="predicted"/>
<dbReference type="PANTHER" id="PTHR32134:SF92">
    <property type="entry name" value="FNIP REPEAT-CONTAINING PROTEIN"/>
    <property type="match status" value="1"/>
</dbReference>